<evidence type="ECO:0000256" key="2">
    <source>
        <dbReference type="ARBA" id="ARBA00004141"/>
    </source>
</evidence>
<feature type="transmembrane region" description="Helical" evidence="19">
    <location>
        <begin position="505"/>
        <end position="523"/>
    </location>
</feature>
<dbReference type="PANTHER" id="PTHR24346:SF77">
    <property type="entry name" value="SERINE THREONINE PROTEIN KINASE"/>
    <property type="match status" value="1"/>
</dbReference>
<dbReference type="GO" id="GO:0005634">
    <property type="term" value="C:nucleus"/>
    <property type="evidence" value="ECO:0007669"/>
    <property type="project" value="UniProtKB-ARBA"/>
</dbReference>
<dbReference type="GO" id="GO:0035556">
    <property type="term" value="P:intracellular signal transduction"/>
    <property type="evidence" value="ECO:0007669"/>
    <property type="project" value="TreeGrafter"/>
</dbReference>
<keyword evidence="23" id="KW-1185">Reference proteome</keyword>
<dbReference type="GO" id="GO:0007606">
    <property type="term" value="P:sensory perception of chemical stimulus"/>
    <property type="evidence" value="ECO:0007669"/>
    <property type="project" value="UniProtKB-UniRule"/>
</dbReference>
<dbReference type="EMBL" id="CANHGI010000003">
    <property type="protein sequence ID" value="CAI5446757.1"/>
    <property type="molecule type" value="Genomic_DNA"/>
</dbReference>
<keyword evidence="10" id="KW-0418">Kinase</keyword>
<keyword evidence="5" id="KW-0963">Cytoplasm</keyword>
<dbReference type="Gene3D" id="1.10.510.10">
    <property type="entry name" value="Transferase(Phosphotransferase) domain 1"/>
    <property type="match status" value="1"/>
</dbReference>
<dbReference type="InterPro" id="IPR017441">
    <property type="entry name" value="Protein_kinase_ATP_BS"/>
</dbReference>
<evidence type="ECO:0000313" key="22">
    <source>
        <dbReference type="EMBL" id="CAI5446757.1"/>
    </source>
</evidence>
<evidence type="ECO:0000259" key="21">
    <source>
        <dbReference type="PROSITE" id="PS50011"/>
    </source>
</evidence>
<dbReference type="InterPro" id="IPR011009">
    <property type="entry name" value="Kinase-like_dom_sf"/>
</dbReference>
<dbReference type="Pfam" id="PF02118">
    <property type="entry name" value="Srg"/>
    <property type="match status" value="1"/>
</dbReference>
<dbReference type="InterPro" id="IPR008271">
    <property type="entry name" value="Ser/Thr_kinase_AS"/>
</dbReference>
<protein>
    <recommendedName>
        <fullName evidence="19">Serpentine receptor class gamma</fullName>
    </recommendedName>
</protein>
<evidence type="ECO:0000256" key="12">
    <source>
        <dbReference type="ARBA" id="ARBA00022842"/>
    </source>
</evidence>
<feature type="region of interest" description="Disordered" evidence="20">
    <location>
        <begin position="629"/>
        <end position="683"/>
    </location>
</feature>
<dbReference type="GO" id="GO:0004683">
    <property type="term" value="F:calcium/calmodulin-dependent protein kinase activity"/>
    <property type="evidence" value="ECO:0007669"/>
    <property type="project" value="UniProtKB-EC"/>
</dbReference>
<keyword evidence="8 19" id="KW-0812">Transmembrane</keyword>
<dbReference type="FunFam" id="3.30.200.20:FF:000429">
    <property type="entry name" value="Calcium/calmodulin-dependent protein kinase kinase"/>
    <property type="match status" value="1"/>
</dbReference>
<keyword evidence="7" id="KW-0808">Transferase</keyword>
<evidence type="ECO:0000256" key="14">
    <source>
        <dbReference type="ARBA" id="ARBA00022989"/>
    </source>
</evidence>
<evidence type="ECO:0000256" key="13">
    <source>
        <dbReference type="ARBA" id="ARBA00022860"/>
    </source>
</evidence>
<keyword evidence="12" id="KW-0460">Magnesium</keyword>
<keyword evidence="14 19" id="KW-1133">Transmembrane helix</keyword>
<dbReference type="PROSITE" id="PS00107">
    <property type="entry name" value="PROTEIN_KINASE_ATP"/>
    <property type="match status" value="1"/>
</dbReference>
<evidence type="ECO:0000256" key="11">
    <source>
        <dbReference type="ARBA" id="ARBA00022840"/>
    </source>
</evidence>
<keyword evidence="13" id="KW-0112">Calmodulin-binding</keyword>
<comment type="catalytic activity">
    <reaction evidence="17">
        <text>L-seryl-[protein] + ATP = O-phospho-L-seryl-[protein] + ADP + H(+)</text>
        <dbReference type="Rhea" id="RHEA:17989"/>
        <dbReference type="Rhea" id="RHEA-COMP:9863"/>
        <dbReference type="Rhea" id="RHEA-COMP:11604"/>
        <dbReference type="ChEBI" id="CHEBI:15378"/>
        <dbReference type="ChEBI" id="CHEBI:29999"/>
        <dbReference type="ChEBI" id="CHEBI:30616"/>
        <dbReference type="ChEBI" id="CHEBI:83421"/>
        <dbReference type="ChEBI" id="CHEBI:456216"/>
        <dbReference type="EC" id="2.7.11.17"/>
    </reaction>
</comment>
<dbReference type="InterPro" id="IPR000609">
    <property type="entry name" value="7TM_GPCR_serpentine_rcpt_Srg"/>
</dbReference>
<comment type="cofactor">
    <cofactor evidence="1">
        <name>Mg(2+)</name>
        <dbReference type="ChEBI" id="CHEBI:18420"/>
    </cofactor>
</comment>
<dbReference type="FunFam" id="1.10.510.10:FF:000571">
    <property type="entry name" value="Maternal embryonic leucine zipper kinase"/>
    <property type="match status" value="1"/>
</dbReference>
<evidence type="ECO:0000256" key="19">
    <source>
        <dbReference type="RuleBase" id="RU280813"/>
    </source>
</evidence>
<evidence type="ECO:0000256" key="9">
    <source>
        <dbReference type="ARBA" id="ARBA00022741"/>
    </source>
</evidence>
<dbReference type="GO" id="GO:0005524">
    <property type="term" value="F:ATP binding"/>
    <property type="evidence" value="ECO:0007669"/>
    <property type="project" value="UniProtKB-UniRule"/>
</dbReference>
<keyword evidence="11 18" id="KW-0067">ATP-binding</keyword>
<comment type="catalytic activity">
    <reaction evidence="16">
        <text>L-threonyl-[protein] + ATP = O-phospho-L-threonyl-[protein] + ADP + H(+)</text>
        <dbReference type="Rhea" id="RHEA:46608"/>
        <dbReference type="Rhea" id="RHEA-COMP:11060"/>
        <dbReference type="Rhea" id="RHEA-COMP:11605"/>
        <dbReference type="ChEBI" id="CHEBI:15378"/>
        <dbReference type="ChEBI" id="CHEBI:30013"/>
        <dbReference type="ChEBI" id="CHEBI:30616"/>
        <dbReference type="ChEBI" id="CHEBI:61977"/>
        <dbReference type="ChEBI" id="CHEBI:456216"/>
        <dbReference type="EC" id="2.7.11.17"/>
    </reaction>
</comment>
<feature type="region of interest" description="Disordered" evidence="20">
    <location>
        <begin position="200"/>
        <end position="225"/>
    </location>
</feature>
<evidence type="ECO:0000256" key="10">
    <source>
        <dbReference type="ARBA" id="ARBA00022777"/>
    </source>
</evidence>
<dbReference type="PROSITE" id="PS50011">
    <property type="entry name" value="PROTEIN_KINASE_DOM"/>
    <property type="match status" value="1"/>
</dbReference>
<evidence type="ECO:0000256" key="6">
    <source>
        <dbReference type="ARBA" id="ARBA00022527"/>
    </source>
</evidence>
<keyword evidence="15 19" id="KW-0472">Membrane</keyword>
<dbReference type="GO" id="GO:0016020">
    <property type="term" value="C:membrane"/>
    <property type="evidence" value="ECO:0007669"/>
    <property type="project" value="UniProtKB-SubCell"/>
</dbReference>
<dbReference type="PROSITE" id="PS00108">
    <property type="entry name" value="PROTEIN_KINASE_ST"/>
    <property type="match status" value="1"/>
</dbReference>
<evidence type="ECO:0000256" key="15">
    <source>
        <dbReference type="ARBA" id="ARBA00023136"/>
    </source>
</evidence>
<keyword evidence="9 18" id="KW-0547">Nucleotide-binding</keyword>
<evidence type="ECO:0000256" key="20">
    <source>
        <dbReference type="SAM" id="MobiDB-lite"/>
    </source>
</evidence>
<comment type="subcellular location">
    <subcellularLocation>
        <location evidence="3">Cytoplasm</location>
    </subcellularLocation>
    <subcellularLocation>
        <location evidence="2">Membrane</location>
        <topology evidence="2">Multi-pass membrane protein</topology>
    </subcellularLocation>
</comment>
<dbReference type="Gene3D" id="3.30.200.20">
    <property type="entry name" value="Phosphorylase Kinase, domain 1"/>
    <property type="match status" value="1"/>
</dbReference>
<keyword evidence="6" id="KW-0723">Serine/threonine-protein kinase</keyword>
<feature type="domain" description="Protein kinase" evidence="21">
    <location>
        <begin position="302"/>
        <end position="578"/>
    </location>
</feature>
<evidence type="ECO:0000256" key="18">
    <source>
        <dbReference type="PROSITE-ProRule" id="PRU10141"/>
    </source>
</evidence>
<dbReference type="SUPFAM" id="SSF56112">
    <property type="entry name" value="Protein kinase-like (PK-like)"/>
    <property type="match status" value="1"/>
</dbReference>
<dbReference type="SMART" id="SM00220">
    <property type="entry name" value="S_TKc"/>
    <property type="match status" value="1"/>
</dbReference>
<feature type="region of interest" description="Disordered" evidence="20">
    <location>
        <begin position="250"/>
        <end position="272"/>
    </location>
</feature>
<dbReference type="GO" id="GO:0005516">
    <property type="term" value="F:calmodulin binding"/>
    <property type="evidence" value="ECO:0007669"/>
    <property type="project" value="UniProtKB-KW"/>
</dbReference>
<feature type="binding site" evidence="18">
    <location>
        <position position="331"/>
    </location>
    <ligand>
        <name>ATP</name>
        <dbReference type="ChEBI" id="CHEBI:30616"/>
    </ligand>
</feature>
<evidence type="ECO:0000256" key="5">
    <source>
        <dbReference type="ARBA" id="ARBA00022490"/>
    </source>
</evidence>
<dbReference type="InterPro" id="IPR000719">
    <property type="entry name" value="Prot_kinase_dom"/>
</dbReference>
<evidence type="ECO:0000256" key="17">
    <source>
        <dbReference type="ARBA" id="ARBA00047430"/>
    </source>
</evidence>
<comment type="caution">
    <text evidence="19">Lacks conserved residue(s) required for the propagation of feature annotation.</text>
</comment>
<dbReference type="Proteomes" id="UP001152747">
    <property type="component" value="Unassembled WGS sequence"/>
</dbReference>
<gene>
    <name evidence="22" type="ORF">CAMP_LOCUS9394</name>
</gene>
<dbReference type="CDD" id="cd14118">
    <property type="entry name" value="STKc_CAMKK"/>
    <property type="match status" value="1"/>
</dbReference>
<dbReference type="Pfam" id="PF00069">
    <property type="entry name" value="Pkinase"/>
    <property type="match status" value="1"/>
</dbReference>
<sequence length="712" mass="80741">MILLIFVLPFLVIWNILISENYVFPVFGGFSVTYRRRVSWASANNTLISFILIASLVTVFSNSITIQKMRTKLKKRLLSAERTLCIRSIWMSFQFIIATCFQVSLIFMNPGDPNYELIYGLQYIPWDILNVISPLIMIYMTPKLRGFRIRPRTTSIPTIEPLKMSKNTANFTTRLSLNIPSIPENVISHLRQWNEWMLGGRGESTSSSSSSPPPPSTSTTGPPTLDHRIFLSAASMVRQQSDTTGVRRLQRGNAVRDDEDDMGPHTSTHLTHSMTPLLARPTRHVKVIRHQKSESYIQLNQYKLMEEIGQGSYGIVKLAYNERDKNLYALKVLDKMKLIKNFACFRQPPARNNKAPPKLPLQSVQKEIAILKKLSHPNVVKLTEVLDDPKDEYLYMVFEFVEHGSILEIPTDKPLDEDAAWNYFRDTLCGLEYLHYQKIVHRDIKPSNLLLSDAGQVKIADFGVSCEFEGIDAFLSGTAGTPAFMAPEALIMGAKHFYSGRAQDIWSLGITLYAFVIGTVPFVDNYIIALHRKIKTEPVIFPDEPELSESLKDLILGMLKKDPGHRLMLAEIKMHNWVTRDGTCRMPTEQENCTLVTVTEEEIENCVRVIPRLDTLILVKAMGHRKRFGNPFRDKEKAAQNNKLSAQNSIRDRRKSSSVKDPTYVPPPPSSPPANNQTDRPEIKCIEMSLSGLTLQVDEDSTSIPKSESARQ</sequence>
<dbReference type="GO" id="GO:0005737">
    <property type="term" value="C:cytoplasm"/>
    <property type="evidence" value="ECO:0007669"/>
    <property type="project" value="UniProtKB-SubCell"/>
</dbReference>
<evidence type="ECO:0000256" key="7">
    <source>
        <dbReference type="ARBA" id="ARBA00022679"/>
    </source>
</evidence>
<dbReference type="PRINTS" id="PR00698">
    <property type="entry name" value="TMPROTEINSRG"/>
</dbReference>
<reference evidence="22" key="1">
    <citation type="submission" date="2022-11" db="EMBL/GenBank/DDBJ databases">
        <authorList>
            <person name="Kikuchi T."/>
        </authorList>
    </citation>
    <scope>NUCLEOTIDE SEQUENCE</scope>
    <source>
        <strain evidence="22">PS1010</strain>
    </source>
</reference>
<feature type="compositionally biased region" description="Polar residues" evidence="20">
    <location>
        <begin position="639"/>
        <end position="649"/>
    </location>
</feature>
<feature type="transmembrane region" description="Helical" evidence="19">
    <location>
        <begin position="84"/>
        <end position="108"/>
    </location>
</feature>
<evidence type="ECO:0000256" key="4">
    <source>
        <dbReference type="ARBA" id="ARBA00005692"/>
    </source>
</evidence>
<evidence type="ECO:0000256" key="3">
    <source>
        <dbReference type="ARBA" id="ARBA00004496"/>
    </source>
</evidence>
<name>A0A9P1IP21_9PELO</name>
<proteinExistence type="inferred from homology"/>
<comment type="similarity">
    <text evidence="4 19">Belongs to the nematode receptor-like protein srg family.</text>
</comment>
<organism evidence="22 23">
    <name type="scientific">Caenorhabditis angaria</name>
    <dbReference type="NCBI Taxonomy" id="860376"/>
    <lineage>
        <taxon>Eukaryota</taxon>
        <taxon>Metazoa</taxon>
        <taxon>Ecdysozoa</taxon>
        <taxon>Nematoda</taxon>
        <taxon>Chromadorea</taxon>
        <taxon>Rhabditida</taxon>
        <taxon>Rhabditina</taxon>
        <taxon>Rhabditomorpha</taxon>
        <taxon>Rhabditoidea</taxon>
        <taxon>Rhabditidae</taxon>
        <taxon>Peloderinae</taxon>
        <taxon>Caenorhabditis</taxon>
    </lineage>
</organism>
<feature type="transmembrane region" description="Helical" evidence="19">
    <location>
        <begin position="120"/>
        <end position="140"/>
    </location>
</feature>
<evidence type="ECO:0000313" key="23">
    <source>
        <dbReference type="Proteomes" id="UP001152747"/>
    </source>
</evidence>
<dbReference type="PANTHER" id="PTHR24346">
    <property type="entry name" value="MAP/MICROTUBULE AFFINITY-REGULATING KINASE"/>
    <property type="match status" value="1"/>
</dbReference>
<evidence type="ECO:0000256" key="8">
    <source>
        <dbReference type="ARBA" id="ARBA00022692"/>
    </source>
</evidence>
<dbReference type="OrthoDB" id="68483at2759"/>
<accession>A0A9P1IP21</accession>
<feature type="transmembrane region" description="Helical" evidence="19">
    <location>
        <begin position="43"/>
        <end position="64"/>
    </location>
</feature>
<evidence type="ECO:0000256" key="1">
    <source>
        <dbReference type="ARBA" id="ARBA00001946"/>
    </source>
</evidence>
<evidence type="ECO:0000256" key="16">
    <source>
        <dbReference type="ARBA" id="ARBA00047307"/>
    </source>
</evidence>
<dbReference type="AlphaFoldDB" id="A0A9P1IP21"/>
<dbReference type="GO" id="GO:0004888">
    <property type="term" value="F:transmembrane signaling receptor activity"/>
    <property type="evidence" value="ECO:0007669"/>
    <property type="project" value="InterPro"/>
</dbReference>
<comment type="caution">
    <text evidence="22">The sequence shown here is derived from an EMBL/GenBank/DDBJ whole genome shotgun (WGS) entry which is preliminary data.</text>
</comment>